<name>A0A444UQE2_ACIRT</name>
<dbReference type="Pfam" id="PF02393">
    <property type="entry name" value="US22"/>
    <property type="match status" value="1"/>
</dbReference>
<dbReference type="Pfam" id="PF00789">
    <property type="entry name" value="UBX"/>
    <property type="match status" value="1"/>
</dbReference>
<feature type="domain" description="UBX" evidence="2">
    <location>
        <begin position="415"/>
        <end position="491"/>
    </location>
</feature>
<dbReference type="PROSITE" id="PS50033">
    <property type="entry name" value="UBX"/>
    <property type="match status" value="1"/>
</dbReference>
<accession>A0A444UQE2</accession>
<evidence type="ECO:0000313" key="4">
    <source>
        <dbReference type="Proteomes" id="UP000289886"/>
    </source>
</evidence>
<evidence type="ECO:0000259" key="2">
    <source>
        <dbReference type="PROSITE" id="PS50033"/>
    </source>
</evidence>
<dbReference type="CDD" id="cd16118">
    <property type="entry name" value="UBX2_UBXN9"/>
    <property type="match status" value="1"/>
</dbReference>
<sequence>MLDQVTSKRSGRISFLKGTGFETHHEKQILEEVCKKQNFSPDEYDLKFQRTVLDLSLQWRFANLPNNAKLEMVPSTRQRAGVESTVRIALQLEDGSRLQDSFSCGQTLWELINHFPQTRVPGLQLSESTPLCVYMRDEIAGEEALKKMTLKSLGLTGGSAIVRYILKKSKVLEQTETMEMGAAVEAKPKEEVEPSAGLEAAPCKKDVEIPVQKPASSAISTEVQNNAVEAIAHKKESVLNVDIKEEAVRLVPTKEAIKKQESKPEPSSECPGPSSERPKSINQEPSAAPDPTLSTFVPFSGGGQRLGGPGVEGQREAGLASLSSPGGPPKAKKSKTCSESGAKPIDREALVYHMDAEHRQRGEVFAEDLPDEFFQVTVDDIRKRFAQLKSEREVLEEAPLLTKSLRESQMKEKMQRYPKVVVRVQFPDRHVLQGFFRPLETVGAVREFVRKHLEDPDLRFYLFISPPKVILDDLTDTLFQANLFPAALVYFGSDFKTDFYLQKQFLNSTVSSSQADGAIAGNLEQDSQKLIQDFLSIGKESPEYLNHVSKQVDKYRHQTVPLKKPTEYPLRIGGLNDTIYEEMEEELEAWENFYMPDRVEMKVIGAIDTFPSLAVGLQLIILAGKDGNIYAYENEVLHQVADCLQDLFENGLAFPGTKIYNYGECFEPMTDDEYSELMQSEEVKKMEGNIHKLKIKPTEFFTGDVWLKMKKMFPDPFEKYRTHLPTRTPFSILLDAIVRIKGSHNQKEVMDCLSTFLQDLNVPKPDSNTNKYFNHYTLEATVICICHYESTGVLKPDNFYGASLSCKGKDEQKIMISLSCLETWNAAVAHAVSLADNGSVIKLPQTVICKAFKKNWGTDRYYGEPPCSKCITIFQGASFEPRHRETDKEPTWPYGQCAETESLSKLLNGEEALCQQVEILNNTTNLERDAVVHKAKNTLVSLLQGKNFVLNGNEFQFFAP</sequence>
<dbReference type="InterPro" id="IPR001012">
    <property type="entry name" value="UBX_dom"/>
</dbReference>
<dbReference type="AlphaFoldDB" id="A0A444UQE2"/>
<feature type="compositionally biased region" description="Gly residues" evidence="1">
    <location>
        <begin position="300"/>
        <end position="311"/>
    </location>
</feature>
<dbReference type="CDD" id="cd16105">
    <property type="entry name" value="Ubl_ASPSCR1_like"/>
    <property type="match status" value="1"/>
</dbReference>
<dbReference type="PANTHER" id="PTHR46467:SF1">
    <property type="entry name" value="TETHER CONTAINING UBX DOMAIN FOR GLUT4"/>
    <property type="match status" value="1"/>
</dbReference>
<dbReference type="GO" id="GO:0042593">
    <property type="term" value="P:glucose homeostasis"/>
    <property type="evidence" value="ECO:0007669"/>
    <property type="project" value="TreeGrafter"/>
</dbReference>
<dbReference type="CDD" id="cd17075">
    <property type="entry name" value="UBX1_UBXN9"/>
    <property type="match status" value="1"/>
</dbReference>
<protein>
    <submittedName>
        <fullName evidence="3">Tether containing UBX domain for GLUT4</fullName>
    </submittedName>
</protein>
<proteinExistence type="predicted"/>
<organism evidence="3 4">
    <name type="scientific">Acipenser ruthenus</name>
    <name type="common">Sterlet sturgeon</name>
    <dbReference type="NCBI Taxonomy" id="7906"/>
    <lineage>
        <taxon>Eukaryota</taxon>
        <taxon>Metazoa</taxon>
        <taxon>Chordata</taxon>
        <taxon>Craniata</taxon>
        <taxon>Vertebrata</taxon>
        <taxon>Euteleostomi</taxon>
        <taxon>Actinopterygii</taxon>
        <taxon>Chondrostei</taxon>
        <taxon>Acipenseriformes</taxon>
        <taxon>Acipenseridae</taxon>
        <taxon>Acipenser</taxon>
    </lineage>
</organism>
<gene>
    <name evidence="3" type="ORF">EOD39_0070</name>
</gene>
<dbReference type="InterPro" id="IPR059238">
    <property type="entry name" value="UBX1_UBXN9"/>
</dbReference>
<dbReference type="GO" id="GO:0012506">
    <property type="term" value="C:vesicle membrane"/>
    <property type="evidence" value="ECO:0007669"/>
    <property type="project" value="TreeGrafter"/>
</dbReference>
<feature type="region of interest" description="Disordered" evidence="1">
    <location>
        <begin position="254"/>
        <end position="342"/>
    </location>
</feature>
<dbReference type="InterPro" id="IPR003360">
    <property type="entry name" value="US22-like"/>
</dbReference>
<dbReference type="Proteomes" id="UP000289886">
    <property type="component" value="Unassembled WGS sequence"/>
</dbReference>
<dbReference type="GO" id="GO:0006886">
    <property type="term" value="P:intracellular protein transport"/>
    <property type="evidence" value="ECO:0007669"/>
    <property type="project" value="TreeGrafter"/>
</dbReference>
<dbReference type="Pfam" id="PF11470">
    <property type="entry name" value="TUG-UBL1"/>
    <property type="match status" value="1"/>
</dbReference>
<dbReference type="Gene3D" id="3.10.20.90">
    <property type="entry name" value="Phosphatidylinositol 3-kinase Catalytic Subunit, Chain A, domain 1"/>
    <property type="match status" value="2"/>
</dbReference>
<dbReference type="GO" id="GO:0005737">
    <property type="term" value="C:cytoplasm"/>
    <property type="evidence" value="ECO:0007669"/>
    <property type="project" value="TreeGrafter"/>
</dbReference>
<dbReference type="PANTHER" id="PTHR46467">
    <property type="entry name" value="TETHER CONTAINING UBX DOMAIN FOR GLUT4"/>
    <property type="match status" value="1"/>
</dbReference>
<comment type="caution">
    <text evidence="3">The sequence shown here is derived from an EMBL/GenBank/DDBJ whole genome shotgun (WGS) entry which is preliminary data.</text>
</comment>
<feature type="compositionally biased region" description="Basic and acidic residues" evidence="1">
    <location>
        <begin position="255"/>
        <end position="266"/>
    </location>
</feature>
<dbReference type="GO" id="GO:0005634">
    <property type="term" value="C:nucleus"/>
    <property type="evidence" value="ECO:0007669"/>
    <property type="project" value="TreeGrafter"/>
</dbReference>
<keyword evidence="4" id="KW-1185">Reference proteome</keyword>
<dbReference type="InterPro" id="IPR021569">
    <property type="entry name" value="TUG-UBL1"/>
</dbReference>
<evidence type="ECO:0000256" key="1">
    <source>
        <dbReference type="SAM" id="MobiDB-lite"/>
    </source>
</evidence>
<dbReference type="InterPro" id="IPR029071">
    <property type="entry name" value="Ubiquitin-like_domsf"/>
</dbReference>
<reference evidence="3 4" key="1">
    <citation type="submission" date="2019-01" db="EMBL/GenBank/DDBJ databases">
        <title>Draft Genome and Complete Hox-Cluster Characterization of the Sterlet Sturgeon (Acipenser ruthenus).</title>
        <authorList>
            <person name="Wei Q."/>
        </authorList>
    </citation>
    <scope>NUCLEOTIDE SEQUENCE [LARGE SCALE GENOMIC DNA]</scope>
    <source>
        <strain evidence="3">WHYD16114868_AA</strain>
        <tissue evidence="3">Blood</tissue>
    </source>
</reference>
<evidence type="ECO:0000313" key="3">
    <source>
        <dbReference type="EMBL" id="RXM37396.1"/>
    </source>
</evidence>
<dbReference type="EMBL" id="SCEB01214069">
    <property type="protein sequence ID" value="RXM37396.1"/>
    <property type="molecule type" value="Genomic_DNA"/>
</dbReference>
<dbReference type="SUPFAM" id="SSF54236">
    <property type="entry name" value="Ubiquitin-like"/>
    <property type="match status" value="2"/>
</dbReference>